<dbReference type="EMBL" id="GL379786">
    <property type="protein sequence ID" value="EGT30010.1"/>
    <property type="molecule type" value="Genomic_DNA"/>
</dbReference>
<evidence type="ECO:0000313" key="1">
    <source>
        <dbReference type="EMBL" id="EGT30010.1"/>
    </source>
</evidence>
<dbReference type="Proteomes" id="UP000008068">
    <property type="component" value="Unassembled WGS sequence"/>
</dbReference>
<dbReference type="eggNOG" id="KOG3684">
    <property type="taxonomic scope" value="Eukaryota"/>
</dbReference>
<dbReference type="OrthoDB" id="5857500at2759"/>
<dbReference type="InParanoid" id="G0M8N8"/>
<dbReference type="HOGENOM" id="CLU_1788517_0_0_1"/>
<dbReference type="AlphaFoldDB" id="G0M8N8"/>
<name>G0M8N8_CAEBE</name>
<evidence type="ECO:0000313" key="2">
    <source>
        <dbReference type="Proteomes" id="UP000008068"/>
    </source>
</evidence>
<organism evidence="2">
    <name type="scientific">Caenorhabditis brenneri</name>
    <name type="common">Nematode worm</name>
    <dbReference type="NCBI Taxonomy" id="135651"/>
    <lineage>
        <taxon>Eukaryota</taxon>
        <taxon>Metazoa</taxon>
        <taxon>Ecdysozoa</taxon>
        <taxon>Nematoda</taxon>
        <taxon>Chromadorea</taxon>
        <taxon>Rhabditida</taxon>
        <taxon>Rhabditina</taxon>
        <taxon>Rhabditomorpha</taxon>
        <taxon>Rhabditoidea</taxon>
        <taxon>Rhabditidae</taxon>
        <taxon>Peloderinae</taxon>
        <taxon>Caenorhabditis</taxon>
    </lineage>
</organism>
<keyword evidence="2" id="KW-1185">Reference proteome</keyword>
<accession>G0M8N8</accession>
<sequence length="145" mass="16812">MTEKLISDYHFPNDGKLIEIEQHKGHGSHSIDLSTMQMEPDLSFSDVITDSTDLDMERPNSRLHCHPEISYKCTVQPYFALQTHTPAVYNNGTKHRPSLGSELFLRIRDFKFEVLSLQAADTLHARRFLSDKRRSYRNRSLVSTF</sequence>
<reference evidence="2" key="1">
    <citation type="submission" date="2011-07" db="EMBL/GenBank/DDBJ databases">
        <authorList>
            <consortium name="Caenorhabditis brenneri Sequencing and Analysis Consortium"/>
            <person name="Wilson R.K."/>
        </authorList>
    </citation>
    <scope>NUCLEOTIDE SEQUENCE [LARGE SCALE GENOMIC DNA]</scope>
    <source>
        <strain evidence="2">PB2801</strain>
    </source>
</reference>
<proteinExistence type="predicted"/>
<dbReference type="STRING" id="135651.G0M8N8"/>
<protein>
    <submittedName>
        <fullName evidence="1">Uncharacterized protein</fullName>
    </submittedName>
</protein>
<gene>
    <name evidence="1" type="ORF">CAEBREN_29941</name>
</gene>